<reference evidence="3" key="1">
    <citation type="submission" date="2014-11" db="EMBL/GenBank/DDBJ databases">
        <authorList>
            <person name="Otto D Thomas"/>
            <person name="Naeem Raeece"/>
        </authorList>
    </citation>
    <scope>NUCLEOTIDE SEQUENCE</scope>
</reference>
<feature type="chain" id="PRO_5005192438" evidence="2">
    <location>
        <begin position="33"/>
        <end position="288"/>
    </location>
</feature>
<accession>A0A0G4HW13</accession>
<dbReference type="PROSITE" id="PS51257">
    <property type="entry name" value="PROKAR_LIPOPROTEIN"/>
    <property type="match status" value="1"/>
</dbReference>
<feature type="compositionally biased region" description="Gly residues" evidence="1">
    <location>
        <begin position="279"/>
        <end position="288"/>
    </location>
</feature>
<keyword evidence="2" id="KW-0732">Signal</keyword>
<evidence type="ECO:0000313" key="3">
    <source>
        <dbReference type="EMBL" id="CEM48647.1"/>
    </source>
</evidence>
<evidence type="ECO:0000256" key="1">
    <source>
        <dbReference type="SAM" id="MobiDB-lite"/>
    </source>
</evidence>
<dbReference type="EMBL" id="CDMZ01004102">
    <property type="protein sequence ID" value="CEM48647.1"/>
    <property type="molecule type" value="Genomic_DNA"/>
</dbReference>
<feature type="region of interest" description="Disordered" evidence="1">
    <location>
        <begin position="72"/>
        <end position="91"/>
    </location>
</feature>
<feature type="compositionally biased region" description="Basic and acidic residues" evidence="1">
    <location>
        <begin position="269"/>
        <end position="278"/>
    </location>
</feature>
<proteinExistence type="predicted"/>
<feature type="compositionally biased region" description="Basic and acidic residues" evidence="1">
    <location>
        <begin position="206"/>
        <end position="257"/>
    </location>
</feature>
<protein>
    <submittedName>
        <fullName evidence="3">Uncharacterized protein</fullName>
    </submittedName>
</protein>
<name>A0A0G4HW13_9ALVE</name>
<feature type="signal peptide" evidence="2">
    <location>
        <begin position="1"/>
        <end position="32"/>
    </location>
</feature>
<organism evidence="3">
    <name type="scientific">Chromera velia CCMP2878</name>
    <dbReference type="NCBI Taxonomy" id="1169474"/>
    <lineage>
        <taxon>Eukaryota</taxon>
        <taxon>Sar</taxon>
        <taxon>Alveolata</taxon>
        <taxon>Colpodellida</taxon>
        <taxon>Chromeraceae</taxon>
        <taxon>Chromera</taxon>
    </lineage>
</organism>
<dbReference type="VEuPathDB" id="CryptoDB:Cvel_32468"/>
<evidence type="ECO:0000256" key="2">
    <source>
        <dbReference type="SAM" id="SignalP"/>
    </source>
</evidence>
<dbReference type="AlphaFoldDB" id="A0A0G4HW13"/>
<sequence length="288" mass="30166">MRRKCILGVPWASGAGLVLVACLAFFWAPCQAEGSISHSEFPLGGDPLGVLAHENVARAHGRLRGETAFARGGEGDTSLAGAERRSSHGQFKGKGIGGALSTVPEGDLFGLCKATVKPGLQSGTVDATKMRSACADKLAESSWYSGGAAAMCEEIVKAFWTYRAEEAFTQSDWFCQDLEKWVNFVKNPTTTPAPPTTTTTTTTASEDEKKEEGGGEKEKKEGEEEHKEGTETENEGSKEVEKEGEESESHAEGKSDEASASSSPSESSDTAHKGEGGHGGEGTGGAGE</sequence>
<feature type="region of interest" description="Disordered" evidence="1">
    <location>
        <begin position="186"/>
        <end position="288"/>
    </location>
</feature>
<feature type="compositionally biased region" description="Low complexity" evidence="1">
    <location>
        <begin position="258"/>
        <end position="268"/>
    </location>
</feature>
<gene>
    <name evidence="3" type="ORF">Cvel_32468</name>
</gene>